<dbReference type="RefSeq" id="WP_138602721.1">
    <property type="nucleotide sequence ID" value="NZ_VCIA01000001.1"/>
</dbReference>
<evidence type="ECO:0000313" key="2">
    <source>
        <dbReference type="EMBL" id="TMN21883.1"/>
    </source>
</evidence>
<gene>
    <name evidence="2" type="ORF">FFL34_06965</name>
</gene>
<protein>
    <submittedName>
        <fullName evidence="2">Uncharacterized protein</fullName>
    </submittedName>
</protein>
<keyword evidence="1" id="KW-0812">Transmembrane</keyword>
<feature type="transmembrane region" description="Helical" evidence="1">
    <location>
        <begin position="43"/>
        <end position="68"/>
    </location>
</feature>
<evidence type="ECO:0000256" key="1">
    <source>
        <dbReference type="SAM" id="Phobius"/>
    </source>
</evidence>
<evidence type="ECO:0000313" key="3">
    <source>
        <dbReference type="Proteomes" id="UP000306980"/>
    </source>
</evidence>
<keyword evidence="1" id="KW-0472">Membrane</keyword>
<comment type="caution">
    <text evidence="2">The sequence shown here is derived from an EMBL/GenBank/DDBJ whole genome shotgun (WGS) entry which is preliminary data.</text>
</comment>
<dbReference type="AlphaFoldDB" id="A0A5S3R7I7"/>
<organism evidence="2 3">
    <name type="scientific">Lentibacillus cibarius</name>
    <dbReference type="NCBI Taxonomy" id="2583219"/>
    <lineage>
        <taxon>Bacteria</taxon>
        <taxon>Bacillati</taxon>
        <taxon>Bacillota</taxon>
        <taxon>Bacilli</taxon>
        <taxon>Bacillales</taxon>
        <taxon>Bacillaceae</taxon>
        <taxon>Lentibacillus</taxon>
    </lineage>
</organism>
<dbReference type="OrthoDB" id="1938732at2"/>
<accession>A0A5S3R7I7</accession>
<name>A0A5S3R7I7_9BACI</name>
<dbReference type="EMBL" id="VCIA01000001">
    <property type="protein sequence ID" value="TMN21883.1"/>
    <property type="molecule type" value="Genomic_DNA"/>
</dbReference>
<sequence>MNSKSKNFLLIVLIIVVLFFPVIANLMFFSWGTTITNGDTNTWIGFFASYYGAVLGGVFTFLGVRMTLYNGLEKRKQRDLLVLQLKLSYEDIKSFANSSPETKYPIQQFLIDQNWVDRLGTIHSNISEEDFRNIYIWFSSLDFLKTHQDKKGLVKASIIKTSFGEVILDIPEVIDRLERASI</sequence>
<feature type="transmembrane region" description="Helical" evidence="1">
    <location>
        <begin position="7"/>
        <end position="31"/>
    </location>
</feature>
<keyword evidence="1" id="KW-1133">Transmembrane helix</keyword>
<proteinExistence type="predicted"/>
<dbReference type="Proteomes" id="UP000306980">
    <property type="component" value="Unassembled WGS sequence"/>
</dbReference>
<reference evidence="2 3" key="1">
    <citation type="submission" date="2019-05" db="EMBL/GenBank/DDBJ databases">
        <title>Genomic analysis of Lentibacillus sp. NKC220-2.</title>
        <authorList>
            <person name="Oh Y.J."/>
        </authorList>
    </citation>
    <scope>NUCLEOTIDE SEQUENCE [LARGE SCALE GENOMIC DNA]</scope>
    <source>
        <strain evidence="2 3">NKC220-2</strain>
    </source>
</reference>